<sequence length="99" mass="11707">MDNIKPAQLYAELTRQEKAIKEQKEQIAEQILEHMKENQLGSIKADYGTFTKAQKLVYEYSEDFKLVEAEHKAQLKILKEEEESKLEPTTKEYLTFRLK</sequence>
<dbReference type="AlphaFoldDB" id="A0A6H1ZKC6"/>
<reference evidence="1" key="1">
    <citation type="submission" date="2020-03" db="EMBL/GenBank/DDBJ databases">
        <title>The deep terrestrial virosphere.</title>
        <authorList>
            <person name="Holmfeldt K."/>
            <person name="Nilsson E."/>
            <person name="Simone D."/>
            <person name="Lopez-Fernandez M."/>
            <person name="Wu X."/>
            <person name="de Brujin I."/>
            <person name="Lundin D."/>
            <person name="Andersson A."/>
            <person name="Bertilsson S."/>
            <person name="Dopson M."/>
        </authorList>
    </citation>
    <scope>NUCLEOTIDE SEQUENCE</scope>
    <source>
        <strain evidence="1">TM448A00804</strain>
        <strain evidence="2">TM448B02499</strain>
    </source>
</reference>
<protein>
    <submittedName>
        <fullName evidence="1">Uncharacterized protein</fullName>
    </submittedName>
</protein>
<accession>A0A6H1ZKC6</accession>
<organism evidence="1">
    <name type="scientific">viral metagenome</name>
    <dbReference type="NCBI Taxonomy" id="1070528"/>
    <lineage>
        <taxon>unclassified sequences</taxon>
        <taxon>metagenomes</taxon>
        <taxon>organismal metagenomes</taxon>
    </lineage>
</organism>
<name>A0A6H1ZKC6_9ZZZZ</name>
<dbReference type="EMBL" id="MT144067">
    <property type="protein sequence ID" value="QJA47988.1"/>
    <property type="molecule type" value="Genomic_DNA"/>
</dbReference>
<proteinExistence type="predicted"/>
<evidence type="ECO:0000313" key="1">
    <source>
        <dbReference type="EMBL" id="QJA47988.1"/>
    </source>
</evidence>
<gene>
    <name evidence="1" type="ORF">TM448A00804_0006</name>
    <name evidence="2" type="ORF">TM448B02499_0007</name>
</gene>
<dbReference type="EMBL" id="MT144919">
    <property type="protein sequence ID" value="QJI01375.1"/>
    <property type="molecule type" value="Genomic_DNA"/>
</dbReference>
<evidence type="ECO:0000313" key="2">
    <source>
        <dbReference type="EMBL" id="QJI01375.1"/>
    </source>
</evidence>